<keyword evidence="2" id="KW-0677">Repeat</keyword>
<dbReference type="InterPro" id="IPR032675">
    <property type="entry name" value="LRR_dom_sf"/>
</dbReference>
<dbReference type="STRING" id="49390.A0A068VHY8"/>
<dbReference type="GO" id="GO:0033612">
    <property type="term" value="F:receptor serine/threonine kinase binding"/>
    <property type="evidence" value="ECO:0007669"/>
    <property type="project" value="TreeGrafter"/>
</dbReference>
<dbReference type="PANTHER" id="PTHR48056">
    <property type="entry name" value="LRR RECEPTOR-LIKE SERINE/THREONINE-PROTEIN KINASE-RELATED"/>
    <property type="match status" value="1"/>
</dbReference>
<proteinExistence type="predicted"/>
<keyword evidence="3" id="KW-0325">Glycoprotein</keyword>
<evidence type="ECO:0000256" key="1">
    <source>
        <dbReference type="ARBA" id="ARBA00022614"/>
    </source>
</evidence>
<dbReference type="OrthoDB" id="1741752at2759"/>
<sequence length="128" mass="14732">MTHNFRYVMNNLFDDQLPQSFQKLTKLKAFNILGNAFNKSIPGYIFEWDKLEILSLMGNNFEGHLPNKILGLPRLTYLAINNLPGGETDVLFPDIHNIVHLKSLTLRSCSLTGSIPDYIWRFTNLSYL</sequence>
<dbReference type="InParanoid" id="A0A068VHY8"/>
<dbReference type="InterPro" id="IPR001611">
    <property type="entry name" value="Leu-rich_rpt"/>
</dbReference>
<dbReference type="PANTHER" id="PTHR48056:SF78">
    <property type="entry name" value="PROTEIN KINASE DOMAIN-CONTAINING PROTEIN"/>
    <property type="match status" value="1"/>
</dbReference>
<dbReference type="Gene3D" id="3.80.10.10">
    <property type="entry name" value="Ribonuclease Inhibitor"/>
    <property type="match status" value="2"/>
</dbReference>
<evidence type="ECO:0000256" key="2">
    <source>
        <dbReference type="ARBA" id="ARBA00022737"/>
    </source>
</evidence>
<evidence type="ECO:0000313" key="4">
    <source>
        <dbReference type="EMBL" id="CDP20202.1"/>
    </source>
</evidence>
<dbReference type="AlphaFoldDB" id="A0A068VHY8"/>
<protein>
    <submittedName>
        <fullName evidence="4">DH200=94 genomic scaffold, scaffold_994</fullName>
    </submittedName>
</protein>
<name>A0A068VHY8_COFCA</name>
<dbReference type="PhylomeDB" id="A0A068VHY8"/>
<keyword evidence="5" id="KW-1185">Reference proteome</keyword>
<dbReference type="InterPro" id="IPR050647">
    <property type="entry name" value="Plant_LRR-RLKs"/>
</dbReference>
<gene>
    <name evidence="4" type="ORF">GSCOC_T00011498001</name>
</gene>
<accession>A0A068VHY8</accession>
<dbReference type="EMBL" id="HG740078">
    <property type="protein sequence ID" value="CDP20202.1"/>
    <property type="molecule type" value="Genomic_DNA"/>
</dbReference>
<evidence type="ECO:0000313" key="5">
    <source>
        <dbReference type="Proteomes" id="UP000295252"/>
    </source>
</evidence>
<organism evidence="4 5">
    <name type="scientific">Coffea canephora</name>
    <name type="common">Robusta coffee</name>
    <dbReference type="NCBI Taxonomy" id="49390"/>
    <lineage>
        <taxon>Eukaryota</taxon>
        <taxon>Viridiplantae</taxon>
        <taxon>Streptophyta</taxon>
        <taxon>Embryophyta</taxon>
        <taxon>Tracheophyta</taxon>
        <taxon>Spermatophyta</taxon>
        <taxon>Magnoliopsida</taxon>
        <taxon>eudicotyledons</taxon>
        <taxon>Gunneridae</taxon>
        <taxon>Pentapetalae</taxon>
        <taxon>asterids</taxon>
        <taxon>lamiids</taxon>
        <taxon>Gentianales</taxon>
        <taxon>Rubiaceae</taxon>
        <taxon>Ixoroideae</taxon>
        <taxon>Gardenieae complex</taxon>
        <taxon>Bertiereae - Coffeeae clade</taxon>
        <taxon>Coffeeae</taxon>
        <taxon>Coffea</taxon>
    </lineage>
</organism>
<reference evidence="5" key="1">
    <citation type="journal article" date="2014" name="Science">
        <title>The coffee genome provides insight into the convergent evolution of caffeine biosynthesis.</title>
        <authorList>
            <person name="Denoeud F."/>
            <person name="Carretero-Paulet L."/>
            <person name="Dereeper A."/>
            <person name="Droc G."/>
            <person name="Guyot R."/>
            <person name="Pietrella M."/>
            <person name="Zheng C."/>
            <person name="Alberti A."/>
            <person name="Anthony F."/>
            <person name="Aprea G."/>
            <person name="Aury J.M."/>
            <person name="Bento P."/>
            <person name="Bernard M."/>
            <person name="Bocs S."/>
            <person name="Campa C."/>
            <person name="Cenci A."/>
            <person name="Combes M.C."/>
            <person name="Crouzillat D."/>
            <person name="Da Silva C."/>
            <person name="Daddiego L."/>
            <person name="De Bellis F."/>
            <person name="Dussert S."/>
            <person name="Garsmeur O."/>
            <person name="Gayraud T."/>
            <person name="Guignon V."/>
            <person name="Jahn K."/>
            <person name="Jamilloux V."/>
            <person name="Joet T."/>
            <person name="Labadie K."/>
            <person name="Lan T."/>
            <person name="Leclercq J."/>
            <person name="Lepelley M."/>
            <person name="Leroy T."/>
            <person name="Li L.T."/>
            <person name="Librado P."/>
            <person name="Lopez L."/>
            <person name="Munoz A."/>
            <person name="Noel B."/>
            <person name="Pallavicini A."/>
            <person name="Perrotta G."/>
            <person name="Poncet V."/>
            <person name="Pot D."/>
            <person name="Priyono X."/>
            <person name="Rigoreau M."/>
            <person name="Rouard M."/>
            <person name="Rozas J."/>
            <person name="Tranchant-Dubreuil C."/>
            <person name="VanBuren R."/>
            <person name="Zhang Q."/>
            <person name="Andrade A.C."/>
            <person name="Argout X."/>
            <person name="Bertrand B."/>
            <person name="de Kochko A."/>
            <person name="Graziosi G."/>
            <person name="Henry R.J."/>
            <person name="Jayarama X."/>
            <person name="Ming R."/>
            <person name="Nagai C."/>
            <person name="Rounsley S."/>
            <person name="Sankoff D."/>
            <person name="Giuliano G."/>
            <person name="Albert V.A."/>
            <person name="Wincker P."/>
            <person name="Lashermes P."/>
        </authorList>
    </citation>
    <scope>NUCLEOTIDE SEQUENCE [LARGE SCALE GENOMIC DNA]</scope>
    <source>
        <strain evidence="5">cv. DH200-94</strain>
    </source>
</reference>
<evidence type="ECO:0000256" key="3">
    <source>
        <dbReference type="ARBA" id="ARBA00023180"/>
    </source>
</evidence>
<dbReference type="Proteomes" id="UP000295252">
    <property type="component" value="Unassembled WGS sequence"/>
</dbReference>
<dbReference type="SUPFAM" id="SSF52058">
    <property type="entry name" value="L domain-like"/>
    <property type="match status" value="1"/>
</dbReference>
<keyword evidence="1" id="KW-0433">Leucine-rich repeat</keyword>
<dbReference type="Gramene" id="CDP20202">
    <property type="protein sequence ID" value="CDP20202"/>
    <property type="gene ID" value="GSCOC_T00011498001"/>
</dbReference>
<dbReference type="Pfam" id="PF00560">
    <property type="entry name" value="LRR_1"/>
    <property type="match status" value="2"/>
</dbReference>